<evidence type="ECO:0000313" key="1">
    <source>
        <dbReference type="EMBL" id="CAF1502805.1"/>
    </source>
</evidence>
<proteinExistence type="predicted"/>
<dbReference type="Proteomes" id="UP000663852">
    <property type="component" value="Unassembled WGS sequence"/>
</dbReference>
<reference evidence="1" key="1">
    <citation type="submission" date="2021-02" db="EMBL/GenBank/DDBJ databases">
        <authorList>
            <person name="Nowell W R."/>
        </authorList>
    </citation>
    <scope>NUCLEOTIDE SEQUENCE</scope>
</reference>
<dbReference type="InterPro" id="IPR036397">
    <property type="entry name" value="RNaseH_sf"/>
</dbReference>
<gene>
    <name evidence="1" type="ORF">EDS130_LOCUS42739</name>
</gene>
<protein>
    <submittedName>
        <fullName evidence="1">Uncharacterized protein</fullName>
    </submittedName>
</protein>
<dbReference type="EMBL" id="CAJNOJ010000644">
    <property type="protein sequence ID" value="CAF1502805.1"/>
    <property type="molecule type" value="Genomic_DNA"/>
</dbReference>
<dbReference type="AlphaFoldDB" id="A0A815TBH1"/>
<dbReference type="OrthoDB" id="10043296at2759"/>
<dbReference type="GO" id="GO:0003676">
    <property type="term" value="F:nucleic acid binding"/>
    <property type="evidence" value="ECO:0007669"/>
    <property type="project" value="InterPro"/>
</dbReference>
<accession>A0A815TBH1</accession>
<name>A0A815TBH1_ADIRI</name>
<organism evidence="1 2">
    <name type="scientific">Adineta ricciae</name>
    <name type="common">Rotifer</name>
    <dbReference type="NCBI Taxonomy" id="249248"/>
    <lineage>
        <taxon>Eukaryota</taxon>
        <taxon>Metazoa</taxon>
        <taxon>Spiralia</taxon>
        <taxon>Gnathifera</taxon>
        <taxon>Rotifera</taxon>
        <taxon>Eurotatoria</taxon>
        <taxon>Bdelloidea</taxon>
        <taxon>Adinetida</taxon>
        <taxon>Adinetidae</taxon>
        <taxon>Adineta</taxon>
    </lineage>
</organism>
<evidence type="ECO:0000313" key="2">
    <source>
        <dbReference type="Proteomes" id="UP000663852"/>
    </source>
</evidence>
<dbReference type="Gene3D" id="3.30.420.10">
    <property type="entry name" value="Ribonuclease H-like superfamily/Ribonuclease H"/>
    <property type="match status" value="1"/>
</dbReference>
<sequence length="263" mass="30928">MNQLNSARSKVARKRLLNKQLSVLPPFVPINDWQAYRINRTTASSVLHDLIELARRTTRYTIDTEHDDYTHEAALIQIEFIRRRSVILLIEMCHLPPTSTVTFWLIKSLLAVILSPSNFIYSWGNGIDELSQFVHYDLFSSSTIQRSNNIDVQVDFKLWYNKVFLHTCGLQPHEHDHSLCTCIHRPVKHRQDQWSLQKAIAYAFGEFLDKSRTKSKWRQQLTHSDEFVRYAVSDSLAVTKLHMLIDGNWTKEQLDKYNHRQCF</sequence>
<dbReference type="InterPro" id="IPR012337">
    <property type="entry name" value="RNaseH-like_sf"/>
</dbReference>
<dbReference type="SUPFAM" id="SSF53098">
    <property type="entry name" value="Ribonuclease H-like"/>
    <property type="match status" value="1"/>
</dbReference>
<comment type="caution">
    <text evidence="1">The sequence shown here is derived from an EMBL/GenBank/DDBJ whole genome shotgun (WGS) entry which is preliminary data.</text>
</comment>